<gene>
    <name evidence="1" type="primary">TRM9</name>
    <name evidence="1" type="ORF">MOBT1_003017</name>
</gene>
<dbReference type="AlphaFoldDB" id="A0AAF0IT27"/>
<dbReference type="Proteomes" id="UP001214603">
    <property type="component" value="Chromosome 8"/>
</dbReference>
<evidence type="ECO:0000313" key="2">
    <source>
        <dbReference type="Proteomes" id="UP001214603"/>
    </source>
</evidence>
<keyword evidence="1" id="KW-0808">Transferase</keyword>
<name>A0AAF0IT27_9BASI</name>
<accession>A0AAF0IT27</accession>
<evidence type="ECO:0000313" key="1">
    <source>
        <dbReference type="EMBL" id="WFD04310.1"/>
    </source>
</evidence>
<protein>
    <submittedName>
        <fullName evidence="1">tRNA (Carboxymethyluridine(34)-5-O)-methyltransferase</fullName>
        <ecNumber evidence="1">2.1.1.229</ecNumber>
    </submittedName>
</protein>
<keyword evidence="1" id="KW-0489">Methyltransferase</keyword>
<dbReference type="GO" id="GO:0032259">
    <property type="term" value="P:methylation"/>
    <property type="evidence" value="ECO:0007669"/>
    <property type="project" value="UniProtKB-KW"/>
</dbReference>
<organism evidence="1 2">
    <name type="scientific">Malassezia obtusa</name>
    <dbReference type="NCBI Taxonomy" id="76774"/>
    <lineage>
        <taxon>Eukaryota</taxon>
        <taxon>Fungi</taxon>
        <taxon>Dikarya</taxon>
        <taxon>Basidiomycota</taxon>
        <taxon>Ustilaginomycotina</taxon>
        <taxon>Malasseziomycetes</taxon>
        <taxon>Malasseziales</taxon>
        <taxon>Malasseziaceae</taxon>
        <taxon>Malassezia</taxon>
    </lineage>
</organism>
<keyword evidence="2" id="KW-1185">Reference proteome</keyword>
<dbReference type="EC" id="2.1.1.229" evidence="1"/>
<proteinExistence type="predicted"/>
<dbReference type="EMBL" id="CP119941">
    <property type="protein sequence ID" value="WFD04310.1"/>
    <property type="molecule type" value="Genomic_DNA"/>
</dbReference>
<dbReference type="GO" id="GO:0106335">
    <property type="term" value="F:tRNA (5-carboxymethyluridine(34)-5-O)-methyltransferase activity"/>
    <property type="evidence" value="ECO:0007669"/>
    <property type="project" value="UniProtKB-EC"/>
</dbReference>
<sequence>MASAARPSSAYALVSQLRTAVAALRADLDDAHAELHVLGVPAAQRLGLYPVRADRAANLSPEAWADAFDVLQASVRALRSSLRPADSARVTELGAQATEFVHAAAGVDAAARLADRPGTAHALPEALYLGALCSDAPPAHSREASHEILEALCAAISPVAAQLRLESFVDRVEAPADGDVPMSDATERTHTFTSGGRIIVLDIELALDTRHWAPKVRLQISYAHAAEDTQAGAPSDTRLATLMGTILQELADLLYGAQEARAAPPAPTPYARALSLWQAFVQHLATLAYIDELSAHAVRRVEGSPAVDLFALLEALGECAEDVCRTQAQSIHGTPPAPLATLEQTHPDVAQRLTRCAQGIALQHTLSPYLTIVYALPAPHAPSGGARHTATVRIAPCAVPLGAAERARRLPLPDAAARTLHADGTIVSGAPLWTPSGTEPPVQRPLALVALLDPPVRVPHRVAHAVWAACQLAEPPWSDTPSHAAGAPHDYAAALLPPGTYRAAPGSRASEVRTISALPCTSLAQLYEALALLRDHARIAELLRLAPTDSRVPAALAVDAYGASSCVRLSFAAPSRGAMAGVAVALDAAHASGYAMDAHVVQLSSGTRHTLSSHETAAWADRLADTARLGEVVDAAHDWVERVLEPPPS</sequence>
<reference evidence="1" key="1">
    <citation type="submission" date="2023-03" db="EMBL/GenBank/DDBJ databases">
        <title>Mating type loci evolution in Malassezia.</title>
        <authorList>
            <person name="Coelho M.A."/>
        </authorList>
    </citation>
    <scope>NUCLEOTIDE SEQUENCE</scope>
    <source>
        <strain evidence="1">CBS 7876</strain>
    </source>
</reference>